<name>A0AAD1M020_MYCXE</name>
<dbReference type="AlphaFoldDB" id="A0AAD1M020"/>
<dbReference type="KEGG" id="mxe:MYXE_07650"/>
<evidence type="ECO:0000313" key="1">
    <source>
        <dbReference type="EMBL" id="BBU20976.1"/>
    </source>
</evidence>
<organism evidence="1 2">
    <name type="scientific">Mycobacterium xenopi</name>
    <dbReference type="NCBI Taxonomy" id="1789"/>
    <lineage>
        <taxon>Bacteria</taxon>
        <taxon>Bacillati</taxon>
        <taxon>Actinomycetota</taxon>
        <taxon>Actinomycetes</taxon>
        <taxon>Mycobacteriales</taxon>
        <taxon>Mycobacteriaceae</taxon>
        <taxon>Mycobacterium</taxon>
    </lineage>
</organism>
<proteinExistence type="predicted"/>
<gene>
    <name evidence="1" type="ORF">MYXE_07650</name>
</gene>
<protein>
    <submittedName>
        <fullName evidence="1">Uncharacterized protein</fullName>
    </submittedName>
</protein>
<evidence type="ECO:0000313" key="2">
    <source>
        <dbReference type="Proteomes" id="UP000464624"/>
    </source>
</evidence>
<reference evidence="1 2" key="1">
    <citation type="submission" date="2019-12" db="EMBL/GenBank/DDBJ databases">
        <title>Complete genome sequence of Mycolicibacterium xenopi str. JCM15661T.</title>
        <authorList>
            <person name="Yoshida M."/>
            <person name="Fukano H."/>
            <person name="Asakura T."/>
            <person name="Hoshino Y."/>
        </authorList>
    </citation>
    <scope>NUCLEOTIDE SEQUENCE [LARGE SCALE GENOMIC DNA]</scope>
    <source>
        <strain evidence="1 2">JCM 15661T</strain>
    </source>
</reference>
<dbReference type="Proteomes" id="UP000464624">
    <property type="component" value="Chromosome"/>
</dbReference>
<dbReference type="EMBL" id="AP022314">
    <property type="protein sequence ID" value="BBU20976.1"/>
    <property type="molecule type" value="Genomic_DNA"/>
</dbReference>
<sequence length="91" mass="9469">MLEAGGLDLGQRRQLGWLSEHQSLADAPTARSLAAEAASLFSKLSAALVSPSAVERWRVLPTVRALAVAARYRLDLPAPDCQGDAAGLSGA</sequence>
<accession>A0AAD1M020</accession>